<dbReference type="InterPro" id="IPR045151">
    <property type="entry name" value="DCAF8"/>
</dbReference>
<name>A0A7D9EFQ3_PARCT</name>
<dbReference type="EMBL" id="CACRXK020005438">
    <property type="protein sequence ID" value="CAB4006190.1"/>
    <property type="molecule type" value="Genomic_DNA"/>
</dbReference>
<dbReference type="SMART" id="SM00320">
    <property type="entry name" value="WD40"/>
    <property type="match status" value="3"/>
</dbReference>
<dbReference type="SUPFAM" id="SSF50978">
    <property type="entry name" value="WD40 repeat-like"/>
    <property type="match status" value="1"/>
</dbReference>
<dbReference type="PROSITE" id="PS50082">
    <property type="entry name" value="WD_REPEATS_2"/>
    <property type="match status" value="1"/>
</dbReference>
<evidence type="ECO:0000313" key="5">
    <source>
        <dbReference type="Proteomes" id="UP001152795"/>
    </source>
</evidence>
<sequence>MGYGTLAQQEINLIGPQISLPLTGYFAFLGNDEIILYHDFESGEVVRSFEAEANTNEVCLHPEDNNVFIAAESSFGAVTQFDLRTPAEQTVLAVPWPVKTTLSYWPNIPNFSSAKFNPVDPNLIATANLKNGVQLWDSRFPKRCLRHFDSSVKAGREIAMSVAFDHTGRYIAAVRKTHPPVLYHIDRDTSLAEFCQKGYGNTVTRKSVCFAGQKDEFMMTGSEDFNVYLWKVPKLDKDHVGIAKVEQSSLALEGHRSIVNQACFNRDTAMICSSGVEKIIKMWSPFRMVGGISENKGFEKRRLYTHDEYYGMLDANWPYDDDSTSEDEQMLAMVDQWLLKPQRNISNDSESDDEPPIEHVGVFVDGIREDNLYISEHLYDSEISQSPESTDAGNTQSPDRNSENDWSLDRISEFVENLSRTSENPRSVDITFENTRSSGPISGSLDEHLSGTSSDRNSENCENADSNFELSNGVGLERLREIISSEDHPRHSLGRIAELRRNCLKDDDE</sequence>
<feature type="region of interest" description="Disordered" evidence="3">
    <location>
        <begin position="382"/>
        <end position="466"/>
    </location>
</feature>
<dbReference type="Pfam" id="PF00400">
    <property type="entry name" value="WD40"/>
    <property type="match status" value="1"/>
</dbReference>
<keyword evidence="5" id="KW-1185">Reference proteome</keyword>
<dbReference type="InterPro" id="IPR001680">
    <property type="entry name" value="WD40_rpt"/>
</dbReference>
<keyword evidence="2" id="KW-0677">Repeat</keyword>
<dbReference type="GO" id="GO:0080008">
    <property type="term" value="C:Cul4-RING E3 ubiquitin ligase complex"/>
    <property type="evidence" value="ECO:0007669"/>
    <property type="project" value="TreeGrafter"/>
</dbReference>
<keyword evidence="1" id="KW-0853">WD repeat</keyword>
<dbReference type="GO" id="GO:0005737">
    <property type="term" value="C:cytoplasm"/>
    <property type="evidence" value="ECO:0007669"/>
    <property type="project" value="TreeGrafter"/>
</dbReference>
<accession>A0A7D9EFQ3</accession>
<dbReference type="AlphaFoldDB" id="A0A7D9EFQ3"/>
<feature type="compositionally biased region" description="Polar residues" evidence="3">
    <location>
        <begin position="382"/>
        <end position="399"/>
    </location>
</feature>
<feature type="compositionally biased region" description="Polar residues" evidence="3">
    <location>
        <begin position="432"/>
        <end position="441"/>
    </location>
</feature>
<comment type="caution">
    <text evidence="4">The sequence shown here is derived from an EMBL/GenBank/DDBJ whole genome shotgun (WGS) entry which is preliminary data.</text>
</comment>
<feature type="compositionally biased region" description="Basic and acidic residues" evidence="3">
    <location>
        <begin position="400"/>
        <end position="413"/>
    </location>
</feature>
<evidence type="ECO:0000256" key="2">
    <source>
        <dbReference type="ARBA" id="ARBA00022737"/>
    </source>
</evidence>
<evidence type="ECO:0000256" key="3">
    <source>
        <dbReference type="SAM" id="MobiDB-lite"/>
    </source>
</evidence>
<protein>
    <submittedName>
        <fullName evidence="4">DDB1- and CUL4-associated factor 5</fullName>
    </submittedName>
</protein>
<dbReference type="PANTHER" id="PTHR15574:SF43">
    <property type="entry name" value="DDB1- AND CUL4-ASSOCIATED FACTOR 5"/>
    <property type="match status" value="1"/>
</dbReference>
<proteinExistence type="predicted"/>
<evidence type="ECO:0000256" key="1">
    <source>
        <dbReference type="ARBA" id="ARBA00022574"/>
    </source>
</evidence>
<dbReference type="Gene3D" id="2.130.10.10">
    <property type="entry name" value="YVTN repeat-like/Quinoprotein amine dehydrogenase"/>
    <property type="match status" value="2"/>
</dbReference>
<dbReference type="GO" id="GO:0045717">
    <property type="term" value="P:negative regulation of fatty acid biosynthetic process"/>
    <property type="evidence" value="ECO:0007669"/>
    <property type="project" value="TreeGrafter"/>
</dbReference>
<dbReference type="InterPro" id="IPR015943">
    <property type="entry name" value="WD40/YVTN_repeat-like_dom_sf"/>
</dbReference>
<dbReference type="PANTHER" id="PTHR15574">
    <property type="entry name" value="WD REPEAT DOMAIN-CONTAINING FAMILY"/>
    <property type="match status" value="1"/>
</dbReference>
<reference evidence="4" key="1">
    <citation type="submission" date="2020-04" db="EMBL/GenBank/DDBJ databases">
        <authorList>
            <person name="Alioto T."/>
            <person name="Alioto T."/>
            <person name="Gomez Garrido J."/>
        </authorList>
    </citation>
    <scope>NUCLEOTIDE SEQUENCE</scope>
    <source>
        <strain evidence="4">A484AB</strain>
    </source>
</reference>
<feature type="compositionally biased region" description="Polar residues" evidence="3">
    <location>
        <begin position="450"/>
        <end position="466"/>
    </location>
</feature>
<dbReference type="InterPro" id="IPR036322">
    <property type="entry name" value="WD40_repeat_dom_sf"/>
</dbReference>
<dbReference type="OrthoDB" id="5573735at2759"/>
<organism evidence="4 5">
    <name type="scientific">Paramuricea clavata</name>
    <name type="common">Red gorgonian</name>
    <name type="synonym">Violescent sea-whip</name>
    <dbReference type="NCBI Taxonomy" id="317549"/>
    <lineage>
        <taxon>Eukaryota</taxon>
        <taxon>Metazoa</taxon>
        <taxon>Cnidaria</taxon>
        <taxon>Anthozoa</taxon>
        <taxon>Octocorallia</taxon>
        <taxon>Malacalcyonacea</taxon>
        <taxon>Plexauridae</taxon>
        <taxon>Paramuricea</taxon>
    </lineage>
</organism>
<gene>
    <name evidence="4" type="ORF">PACLA_8A042098</name>
</gene>
<evidence type="ECO:0000313" key="4">
    <source>
        <dbReference type="EMBL" id="CAB4006190.1"/>
    </source>
</evidence>
<dbReference type="Proteomes" id="UP001152795">
    <property type="component" value="Unassembled WGS sequence"/>
</dbReference>